<dbReference type="PANTHER" id="PTHR32481:SF7">
    <property type="entry name" value="AMINOPEPTIDASE YHFE-RELATED"/>
    <property type="match status" value="1"/>
</dbReference>
<dbReference type="OrthoDB" id="361940at2"/>
<feature type="binding site" evidence="8">
    <location>
        <position position="184"/>
    </location>
    <ligand>
        <name>Zn(2+)</name>
        <dbReference type="ChEBI" id="CHEBI:29105"/>
        <label>2</label>
    </ligand>
</feature>
<feature type="binding site" evidence="8">
    <location>
        <position position="67"/>
    </location>
    <ligand>
        <name>Zn(2+)</name>
        <dbReference type="ChEBI" id="CHEBI:29105"/>
        <label>1</label>
    </ligand>
</feature>
<dbReference type="Pfam" id="PF05343">
    <property type="entry name" value="Peptidase_M42"/>
    <property type="match status" value="1"/>
</dbReference>
<reference evidence="9 10" key="2">
    <citation type="journal article" date="2011" name="J. Bacteriol.">
        <title>Genome Sequence of Kosmotoga olearia Strain TBF 19.5.1, a Thermophilic Bacterium with a Wide Growth Temperature Range, Isolated from the Troll B Oil Platform in the North Sea.</title>
        <authorList>
            <person name="Swithers K.S."/>
            <person name="Dipippo J.L."/>
            <person name="Bruce D.C."/>
            <person name="Detter C."/>
            <person name="Tapia R."/>
            <person name="Han S."/>
            <person name="Goodwin L.A."/>
            <person name="Han J."/>
            <person name="Woyke T."/>
            <person name="Pitluck S."/>
            <person name="Pennacchio L."/>
            <person name="Nolan M."/>
            <person name="Mikhailova N."/>
            <person name="Land M.L."/>
            <person name="Nesbo C.L."/>
            <person name="Gogarten J.P."/>
            <person name="Noll K.M."/>
        </authorList>
    </citation>
    <scope>NUCLEOTIDE SEQUENCE [LARGE SCALE GENOMIC DNA]</scope>
    <source>
        <strain evidence="10">ATCC BAA-1733 / DSM 21960 / TBF 19.5.1</strain>
    </source>
</reference>
<evidence type="ECO:0000256" key="1">
    <source>
        <dbReference type="ARBA" id="ARBA00006272"/>
    </source>
</evidence>
<evidence type="ECO:0000256" key="5">
    <source>
        <dbReference type="ARBA" id="ARBA00022801"/>
    </source>
</evidence>
<dbReference type="HOGENOM" id="CLU_053520_0_0_0"/>
<dbReference type="CDD" id="cd05657">
    <property type="entry name" value="M42_glucanase_like"/>
    <property type="match status" value="1"/>
</dbReference>
<dbReference type="GO" id="GO:0046872">
    <property type="term" value="F:metal ion binding"/>
    <property type="evidence" value="ECO:0007669"/>
    <property type="project" value="UniProtKB-UniRule"/>
</dbReference>
<dbReference type="KEGG" id="kol:Kole_0588"/>
<dbReference type="GO" id="GO:0004177">
    <property type="term" value="F:aminopeptidase activity"/>
    <property type="evidence" value="ECO:0007669"/>
    <property type="project" value="UniProtKB-UniRule"/>
</dbReference>
<dbReference type="PIRSF" id="PIRSF001123">
    <property type="entry name" value="PepA_GA"/>
    <property type="match status" value="1"/>
</dbReference>
<dbReference type="InterPro" id="IPR051464">
    <property type="entry name" value="Peptidase_M42_aminopept"/>
</dbReference>
<feature type="binding site" evidence="8">
    <location>
        <position position="184"/>
    </location>
    <ligand>
        <name>Zn(2+)</name>
        <dbReference type="ChEBI" id="CHEBI:29105"/>
        <label>1</label>
    </ligand>
</feature>
<accession>C5CEX3</accession>
<dbReference type="Gene3D" id="3.40.630.10">
    <property type="entry name" value="Zn peptidases"/>
    <property type="match status" value="1"/>
</dbReference>
<feature type="active site" description="Proton acceptor" evidence="7">
    <location>
        <position position="218"/>
    </location>
</feature>
<keyword evidence="4 8" id="KW-0479">Metal-binding</keyword>
<proteinExistence type="inferred from homology"/>
<dbReference type="EMBL" id="CP001634">
    <property type="protein sequence ID" value="ACR79307.1"/>
    <property type="molecule type" value="Genomic_DNA"/>
</dbReference>
<comment type="cofactor">
    <cofactor evidence="8">
        <name>a divalent metal cation</name>
        <dbReference type="ChEBI" id="CHEBI:60240"/>
    </cofactor>
    <text evidence="8">Binds 2 divalent metal cations per subunit.</text>
</comment>
<feature type="binding site" evidence="8">
    <location>
        <position position="319"/>
    </location>
    <ligand>
        <name>Zn(2+)</name>
        <dbReference type="ChEBI" id="CHEBI:29105"/>
        <label>2</label>
    </ligand>
</feature>
<evidence type="ECO:0000256" key="8">
    <source>
        <dbReference type="PIRSR" id="PIRSR001123-2"/>
    </source>
</evidence>
<evidence type="ECO:0000313" key="10">
    <source>
        <dbReference type="Proteomes" id="UP000002382"/>
    </source>
</evidence>
<dbReference type="Proteomes" id="UP000002382">
    <property type="component" value="Chromosome"/>
</dbReference>
<comment type="similarity">
    <text evidence="1 6">Belongs to the peptidase M42 family.</text>
</comment>
<keyword evidence="5" id="KW-0378">Hydrolase</keyword>
<dbReference type="InterPro" id="IPR008007">
    <property type="entry name" value="Peptidase_M42"/>
</dbReference>
<evidence type="ECO:0000256" key="4">
    <source>
        <dbReference type="ARBA" id="ARBA00022723"/>
    </source>
</evidence>
<gene>
    <name evidence="9" type="ordered locus">Kole_0588</name>
</gene>
<evidence type="ECO:0000256" key="7">
    <source>
        <dbReference type="PIRSR" id="PIRSR001123-1"/>
    </source>
</evidence>
<dbReference type="InterPro" id="IPR023367">
    <property type="entry name" value="Peptidase_M42_dom2"/>
</dbReference>
<keyword evidence="3" id="KW-0645">Protease</keyword>
<dbReference type="AlphaFoldDB" id="C5CEX3"/>
<dbReference type="GO" id="GO:0006508">
    <property type="term" value="P:proteolysis"/>
    <property type="evidence" value="ECO:0007669"/>
    <property type="project" value="UniProtKB-KW"/>
</dbReference>
<evidence type="ECO:0000256" key="2">
    <source>
        <dbReference type="ARBA" id="ARBA00022438"/>
    </source>
</evidence>
<evidence type="ECO:0000313" key="9">
    <source>
        <dbReference type="EMBL" id="ACR79307.1"/>
    </source>
</evidence>
<dbReference type="PANTHER" id="PTHR32481">
    <property type="entry name" value="AMINOPEPTIDASE"/>
    <property type="match status" value="1"/>
</dbReference>
<protein>
    <submittedName>
        <fullName evidence="9">Peptidase M42 family protein</fullName>
    </submittedName>
</protein>
<name>C5CEX3_KOSOT</name>
<keyword evidence="2" id="KW-0031">Aminopeptidase</keyword>
<dbReference type="RefSeq" id="WP_012745089.1">
    <property type="nucleotide sequence ID" value="NC_012785.1"/>
</dbReference>
<feature type="binding site" evidence="8">
    <location>
        <position position="239"/>
    </location>
    <ligand>
        <name>Zn(2+)</name>
        <dbReference type="ChEBI" id="CHEBI:29105"/>
        <label>1</label>
    </ligand>
</feature>
<evidence type="ECO:0000256" key="3">
    <source>
        <dbReference type="ARBA" id="ARBA00022670"/>
    </source>
</evidence>
<dbReference type="SUPFAM" id="SSF53187">
    <property type="entry name" value="Zn-dependent exopeptidases"/>
    <property type="match status" value="1"/>
</dbReference>
<keyword evidence="10" id="KW-1185">Reference proteome</keyword>
<evidence type="ECO:0000256" key="6">
    <source>
        <dbReference type="PIRNR" id="PIRNR001123"/>
    </source>
</evidence>
<feature type="binding site" evidence="8">
    <location>
        <position position="219"/>
    </location>
    <ligand>
        <name>Zn(2+)</name>
        <dbReference type="ChEBI" id="CHEBI:29105"/>
        <label>2</label>
    </ligand>
</feature>
<reference evidence="9 10" key="1">
    <citation type="submission" date="2009-06" db="EMBL/GenBank/DDBJ databases">
        <title>Complete sequence of Thermotogales bacterium TBF 19.5.1.</title>
        <authorList>
            <consortium name="US DOE Joint Genome Institute"/>
            <person name="Lucas S."/>
            <person name="Copeland A."/>
            <person name="Lapidus A."/>
            <person name="Glavina del Rio T."/>
            <person name="Tice H."/>
            <person name="Bruce D."/>
            <person name="Goodwin L."/>
            <person name="Pitluck S."/>
            <person name="Chertkov O."/>
            <person name="Brettin T."/>
            <person name="Detter J.C."/>
            <person name="Han C."/>
            <person name="Schmutz J."/>
            <person name="Larimer F."/>
            <person name="Land M."/>
            <person name="Hauser L."/>
            <person name="Kyrpides N."/>
            <person name="Ovchinnikova G."/>
            <person name="Noll K."/>
        </authorList>
    </citation>
    <scope>NUCLEOTIDE SEQUENCE [LARGE SCALE GENOMIC DNA]</scope>
    <source>
        <strain evidence="10">ATCC BAA-1733 / DSM 21960 / TBF 19.5.1</strain>
    </source>
</reference>
<dbReference type="eggNOG" id="COG1363">
    <property type="taxonomic scope" value="Bacteria"/>
</dbReference>
<dbReference type="STRING" id="521045.Kole_0588"/>
<organism evidence="9 10">
    <name type="scientific">Kosmotoga olearia (strain ATCC BAA-1733 / DSM 21960 / TBF 19.5.1)</name>
    <dbReference type="NCBI Taxonomy" id="521045"/>
    <lineage>
        <taxon>Bacteria</taxon>
        <taxon>Thermotogati</taxon>
        <taxon>Thermotogota</taxon>
        <taxon>Thermotogae</taxon>
        <taxon>Kosmotogales</taxon>
        <taxon>Kosmotogaceae</taxon>
        <taxon>Kosmotoga</taxon>
    </lineage>
</organism>
<dbReference type="Gene3D" id="2.40.30.40">
    <property type="entry name" value="Peptidase M42, domain 2"/>
    <property type="match status" value="1"/>
</dbReference>
<dbReference type="SUPFAM" id="SSF101821">
    <property type="entry name" value="Aminopeptidase/glucanase lid domain"/>
    <property type="match status" value="1"/>
</dbReference>
<sequence length="344" mass="37979">MDYKEKYVVKKLVDLVKIPSPSGFTHRAIEYVRKELETLGFEPKLTKKGACYVCLGGEGNPVAFTAHVDTLGAMVKSLKSNGRLEITPIGGYMMNSVEGENCVVHTKDGREYTGTIQTIAPSVHVFENARTLERKPINMEVRIDEKVKTRDDLEKLGIEPGDFISFDPRIVVTEKGFIKSRHLDDKAGVAILLTVAKDLSEKKFSLNRKVYLFFSNYEEVGHGASSGIPQDVEELISVDMGAVGGTLSTNEFVVSICAKDSGGPYDARLVRNLVETAKKSDVNYSVDIYPFYGSDADASLRAGYDIVHGLLGPGVEASHGYERTHYDGLKNTIKLIEKYLKKIV</sequence>